<dbReference type="InterPro" id="IPR018099">
    <property type="entry name" value="Purine_phosphorylase-2_CS"/>
</dbReference>
<evidence type="ECO:0000256" key="2">
    <source>
        <dbReference type="ARBA" id="ARBA00022679"/>
    </source>
</evidence>
<comment type="miscellaneous">
    <text evidence="4">Although this enzyme belongs to the family of MTA phosphorylases based on sequence homology, it lacks several conserved amino acids in the substrate binding pocket that confer specificity towards MTA.</text>
</comment>
<feature type="binding site" evidence="4">
    <location>
        <position position="183"/>
    </location>
    <ligand>
        <name>phosphate</name>
        <dbReference type="ChEBI" id="CHEBI:43474"/>
    </ligand>
</feature>
<comment type="catalytic activity">
    <reaction evidence="4">
        <text>a purine D-ribonucleoside + phosphate = a purine nucleobase + alpha-D-ribose 1-phosphate</text>
        <dbReference type="Rhea" id="RHEA:19805"/>
        <dbReference type="ChEBI" id="CHEBI:26386"/>
        <dbReference type="ChEBI" id="CHEBI:43474"/>
        <dbReference type="ChEBI" id="CHEBI:57720"/>
        <dbReference type="ChEBI" id="CHEBI:142355"/>
        <dbReference type="EC" id="2.4.2.1"/>
    </reaction>
</comment>
<feature type="binding site" evidence="4">
    <location>
        <position position="182"/>
    </location>
    <ligand>
        <name>substrate</name>
    </ligand>
</feature>
<dbReference type="SUPFAM" id="SSF53167">
    <property type="entry name" value="Purine and uridine phosphorylases"/>
    <property type="match status" value="1"/>
</dbReference>
<comment type="pathway">
    <text evidence="4">Purine metabolism; purine nucleoside salvage.</text>
</comment>
<keyword evidence="3 4" id="KW-0660">Purine salvage</keyword>
<feature type="binding site" evidence="4">
    <location>
        <begin position="84"/>
        <end position="85"/>
    </location>
    <ligand>
        <name>phosphate</name>
        <dbReference type="ChEBI" id="CHEBI:43474"/>
    </ligand>
</feature>
<dbReference type="InterPro" id="IPR000845">
    <property type="entry name" value="Nucleoside_phosphorylase_d"/>
</dbReference>
<keyword evidence="1 4" id="KW-0328">Glycosyltransferase</keyword>
<dbReference type="PANTHER" id="PTHR42679:SF2">
    <property type="entry name" value="S-METHYL-5'-THIOADENOSINE PHOSPHORYLASE"/>
    <property type="match status" value="1"/>
</dbReference>
<feature type="domain" description="Nucleoside phosphorylase" evidence="5">
    <location>
        <begin position="2"/>
        <end position="239"/>
    </location>
</feature>
<feature type="binding site" evidence="4">
    <location>
        <begin position="206"/>
        <end position="208"/>
    </location>
    <ligand>
        <name>substrate</name>
    </ligand>
</feature>
<keyword evidence="2 4" id="KW-0808">Transferase</keyword>
<reference evidence="6 7" key="1">
    <citation type="journal article" date="2016" name="Nat. Commun.">
        <title>Thousands of microbial genomes shed light on interconnected biogeochemical processes in an aquifer system.</title>
        <authorList>
            <person name="Anantharaman K."/>
            <person name="Brown C.T."/>
            <person name="Hug L.A."/>
            <person name="Sharon I."/>
            <person name="Castelle C.J."/>
            <person name="Probst A.J."/>
            <person name="Thomas B.C."/>
            <person name="Singh A."/>
            <person name="Wilkins M.J."/>
            <person name="Karaoz U."/>
            <person name="Brodie E.L."/>
            <person name="Williams K.H."/>
            <person name="Hubbard S.S."/>
            <person name="Banfield J.F."/>
        </authorList>
    </citation>
    <scope>NUCLEOTIDE SEQUENCE [LARGE SCALE GENOMIC DNA]</scope>
</reference>
<dbReference type="InterPro" id="IPR035994">
    <property type="entry name" value="Nucleoside_phosphorylase_sf"/>
</dbReference>
<dbReference type="HAMAP" id="MF_01963">
    <property type="entry name" value="MTAP"/>
    <property type="match status" value="1"/>
</dbReference>
<sequence>MKFGVIGGSGLYAMEGLEEVQELEMDTPFGKPSDKLISGKMAGKEIVFLPRHGRGHRLLPSEIPFRANIWAMKKLGVTHLVSVSAVGSLKEEIAPGHIVIPDQFFDRTKDRPSTFLGEGVVGHLQFGDPVCKELCDGLEAAVKSVGVTYHRGGTYVCMEGPLFSTRAESEFYRLIGAAVIGMTNLQEAKLAREAELCFGTIALSTDYDCWHDEEVTLEAVLKIMHQNVGNSKAILKSLFENFKPDEKCGHRNAMEFAIVTDKSTIPQATKDKLSLIIGKYL</sequence>
<comment type="subunit">
    <text evidence="4">Homohexamer. Dimer of a homotrimer.</text>
</comment>
<dbReference type="AlphaFoldDB" id="A0A1F6G5A9"/>
<dbReference type="UniPathway" id="UPA00606"/>
<evidence type="ECO:0000259" key="5">
    <source>
        <dbReference type="Pfam" id="PF01048"/>
    </source>
</evidence>
<comment type="function">
    <text evidence="4">Purine nucleoside phosphorylase involved in purine salvage.</text>
</comment>
<feature type="site" description="Important for substrate specificity" evidence="4">
    <location>
        <position position="164"/>
    </location>
</feature>
<organism evidence="6 7">
    <name type="scientific">Candidatus Lambdaproteobacteria bacterium RIFOXYD2_FULL_50_16</name>
    <dbReference type="NCBI Taxonomy" id="1817772"/>
    <lineage>
        <taxon>Bacteria</taxon>
        <taxon>Pseudomonadati</taxon>
        <taxon>Pseudomonadota</taxon>
        <taxon>Candidatus Lambdaproteobacteria</taxon>
    </lineage>
</organism>
<comment type="similarity">
    <text evidence="4">Belongs to the PNP/MTAP phosphorylase family. MTAP subfamily.</text>
</comment>
<feature type="binding site" evidence="4">
    <location>
        <position position="9"/>
    </location>
    <ligand>
        <name>phosphate</name>
        <dbReference type="ChEBI" id="CHEBI:43474"/>
    </ligand>
</feature>
<evidence type="ECO:0000256" key="4">
    <source>
        <dbReference type="HAMAP-Rule" id="MF_01963"/>
    </source>
</evidence>
<protein>
    <recommendedName>
        <fullName evidence="4">Purine nucleoside phosphorylase</fullName>
        <shortName evidence="4">PNP</shortName>
        <ecNumber evidence="4">2.4.2.1</ecNumber>
    </recommendedName>
</protein>
<proteinExistence type="inferred from homology"/>
<dbReference type="NCBIfam" id="TIGR01694">
    <property type="entry name" value="MTAP"/>
    <property type="match status" value="1"/>
</dbReference>
<dbReference type="Pfam" id="PF01048">
    <property type="entry name" value="PNP_UDP_1"/>
    <property type="match status" value="1"/>
</dbReference>
<dbReference type="EMBL" id="MFNE01000052">
    <property type="protein sequence ID" value="OGG93300.1"/>
    <property type="molecule type" value="Genomic_DNA"/>
</dbReference>
<dbReference type="GO" id="GO:0005829">
    <property type="term" value="C:cytosol"/>
    <property type="evidence" value="ECO:0007669"/>
    <property type="project" value="TreeGrafter"/>
</dbReference>
<dbReference type="FunFam" id="3.40.50.1580:FF:000012">
    <property type="entry name" value="Probable 6-oxopurine nucleoside phosphorylase"/>
    <property type="match status" value="1"/>
</dbReference>
<dbReference type="Proteomes" id="UP000178449">
    <property type="component" value="Unassembled WGS sequence"/>
</dbReference>
<dbReference type="GO" id="GO:0006166">
    <property type="term" value="P:purine ribonucleoside salvage"/>
    <property type="evidence" value="ECO:0007669"/>
    <property type="project" value="UniProtKB-UniRule"/>
</dbReference>
<evidence type="ECO:0000313" key="6">
    <source>
        <dbReference type="EMBL" id="OGG93300.1"/>
    </source>
</evidence>
<dbReference type="STRING" id="1817772.A2527_13740"/>
<evidence type="ECO:0000256" key="1">
    <source>
        <dbReference type="ARBA" id="ARBA00022676"/>
    </source>
</evidence>
<dbReference type="GO" id="GO:0017061">
    <property type="term" value="F:S-methyl-5-thioadenosine phosphorylase activity"/>
    <property type="evidence" value="ECO:0007669"/>
    <property type="project" value="InterPro"/>
</dbReference>
<dbReference type="Gene3D" id="3.40.50.1580">
    <property type="entry name" value="Nucleoside phosphorylase domain"/>
    <property type="match status" value="1"/>
</dbReference>
<feature type="site" description="Important for substrate specificity" evidence="4">
    <location>
        <position position="217"/>
    </location>
</feature>
<dbReference type="PROSITE" id="PS01240">
    <property type="entry name" value="PNP_MTAP_2"/>
    <property type="match status" value="1"/>
</dbReference>
<gene>
    <name evidence="6" type="ORF">A2527_13740</name>
</gene>
<comment type="caution">
    <text evidence="6">The sequence shown here is derived from an EMBL/GenBank/DDBJ whole genome shotgun (WGS) entry which is preliminary data.</text>
</comment>
<evidence type="ECO:0000313" key="7">
    <source>
        <dbReference type="Proteomes" id="UP000178449"/>
    </source>
</evidence>
<dbReference type="PANTHER" id="PTHR42679">
    <property type="entry name" value="S-METHYL-5'-THIOADENOSINE PHOSPHORYLASE"/>
    <property type="match status" value="1"/>
</dbReference>
<feature type="binding site" evidence="4">
    <location>
        <begin position="51"/>
        <end position="52"/>
    </location>
    <ligand>
        <name>phosphate</name>
        <dbReference type="ChEBI" id="CHEBI:43474"/>
    </ligand>
</feature>
<name>A0A1F6G5A9_9PROT</name>
<accession>A0A1F6G5A9</accession>
<dbReference type="CDD" id="cd09010">
    <property type="entry name" value="MTAP_SsMTAPII_like_MTIP"/>
    <property type="match status" value="1"/>
</dbReference>
<dbReference type="GO" id="GO:0019509">
    <property type="term" value="P:L-methionine salvage from methylthioadenosine"/>
    <property type="evidence" value="ECO:0007669"/>
    <property type="project" value="TreeGrafter"/>
</dbReference>
<evidence type="ECO:0000256" key="3">
    <source>
        <dbReference type="ARBA" id="ARBA00022726"/>
    </source>
</evidence>
<dbReference type="EC" id="2.4.2.1" evidence="4"/>
<dbReference type="InterPro" id="IPR010044">
    <property type="entry name" value="MTAP"/>
</dbReference>